<dbReference type="KEGG" id="bge:BC1002_5598"/>
<dbReference type="eggNOG" id="COG0583">
    <property type="taxonomic scope" value="Bacteria"/>
</dbReference>
<feature type="region of interest" description="Disordered" evidence="1">
    <location>
        <begin position="187"/>
        <end position="208"/>
    </location>
</feature>
<dbReference type="HOGENOM" id="CLU_1318918_0_0_4"/>
<dbReference type="EMBL" id="CP002015">
    <property type="protein sequence ID" value="ADG19517.1"/>
    <property type="molecule type" value="Genomic_DNA"/>
</dbReference>
<reference evidence="3" key="1">
    <citation type="submission" date="2010-04" db="EMBL/GenBank/DDBJ databases">
        <title>Complete sequence of chromosome 3 of Burkholderia sp. CCGE1002.</title>
        <authorList>
            <consortium name="US DOE Joint Genome Institute"/>
            <person name="Lucas S."/>
            <person name="Copeland A."/>
            <person name="Lapidus A."/>
            <person name="Cheng J.-F."/>
            <person name="Bruce D."/>
            <person name="Goodwin L."/>
            <person name="Pitluck S."/>
            <person name="Chertkov O."/>
            <person name="Detter J.C."/>
            <person name="Han C."/>
            <person name="Tapia R."/>
            <person name="Land M."/>
            <person name="Hauser L."/>
            <person name="Kyrpides N."/>
            <person name="Ovchinnikova G."/>
            <person name="Martinez-Romero E."/>
            <person name="Hernandez M.A.R."/>
            <person name="Tiedje J.M."/>
            <person name="Woyke T."/>
        </authorList>
    </citation>
    <scope>NUCLEOTIDE SEQUENCE [LARGE SCALE GENOMIC DNA]</scope>
    <source>
        <strain evidence="3">CCGE1002</strain>
    </source>
</reference>
<evidence type="ECO:0000256" key="1">
    <source>
        <dbReference type="SAM" id="MobiDB-lite"/>
    </source>
</evidence>
<accession>D5WJX1</accession>
<protein>
    <submittedName>
        <fullName evidence="2">Uncharacterized protein</fullName>
    </submittedName>
</protein>
<evidence type="ECO:0000313" key="2">
    <source>
        <dbReference type="EMBL" id="ADG19517.1"/>
    </source>
</evidence>
<reference evidence="2 3" key="2">
    <citation type="journal article" date="2012" name="J. Bacteriol.">
        <title>Genome Sequences of Burkholderia sp. Strains CCGE1002 and H160, Isolated from Legume Nodules in Mexico and Brazil.</title>
        <authorList>
            <person name="Ormeno-Orrillo E."/>
            <person name="Rogel M.A."/>
            <person name="Chueire L.M."/>
            <person name="Tiedje J.M."/>
            <person name="Martinez-Romero E."/>
            <person name="Hungria M."/>
        </authorList>
    </citation>
    <scope>NUCLEOTIDE SEQUENCE [LARGE SCALE GENOMIC DNA]</scope>
    <source>
        <strain evidence="2 3">CCGE1002</strain>
    </source>
</reference>
<gene>
    <name evidence="2" type="ordered locus">BC1002_5598</name>
</gene>
<evidence type="ECO:0000313" key="3">
    <source>
        <dbReference type="Proteomes" id="UP000002190"/>
    </source>
</evidence>
<dbReference type="AlphaFoldDB" id="D5WJX1"/>
<name>D5WJX1_PARAM</name>
<sequence length="208" mass="23367">MCPGLGRVESAFVARSRNPPHWSMRGDQAWIALAACCRAHDRNRVLDSGPARNGQHQERLVEGRVRRCERRLGPQPSWSALENIGPILWEHGGDLEPFVLHAFEKHRLREQRIRHDGLRLRSLVAVYAAIATGRHAGYVTERLAEGLTDGNPGLRPIPAYDILIRYWFFGPHQGLGQLLSEAIKSEAVKPARSPIKEESNGRESQDHG</sequence>
<proteinExistence type="predicted"/>
<dbReference type="Proteomes" id="UP000002190">
    <property type="component" value="Chromosome 3"/>
</dbReference>
<organism evidence="2 3">
    <name type="scientific">Paraburkholderia atlantica</name>
    <dbReference type="NCBI Taxonomy" id="2654982"/>
    <lineage>
        <taxon>Bacteria</taxon>
        <taxon>Pseudomonadati</taxon>
        <taxon>Pseudomonadota</taxon>
        <taxon>Betaproteobacteria</taxon>
        <taxon>Burkholderiales</taxon>
        <taxon>Burkholderiaceae</taxon>
        <taxon>Paraburkholderia</taxon>
    </lineage>
</organism>